<dbReference type="EMBL" id="JAIQCV010000005">
    <property type="protein sequence ID" value="KAH1097398.1"/>
    <property type="molecule type" value="Genomic_DNA"/>
</dbReference>
<reference evidence="3 4" key="1">
    <citation type="journal article" date="2021" name="Plant Biotechnol. J.">
        <title>Multi-omics assisted identification of the key and species-specific regulatory components of drought-tolerant mechanisms in Gossypium stocksii.</title>
        <authorList>
            <person name="Yu D."/>
            <person name="Ke L."/>
            <person name="Zhang D."/>
            <person name="Wu Y."/>
            <person name="Sun Y."/>
            <person name="Mei J."/>
            <person name="Sun J."/>
            <person name="Sun Y."/>
        </authorList>
    </citation>
    <scope>NUCLEOTIDE SEQUENCE [LARGE SCALE GENOMIC DNA]</scope>
    <source>
        <strain evidence="4">cv. E1</strain>
        <tissue evidence="3">Leaf</tissue>
    </source>
</reference>
<name>A0A9D4A7H3_9ROSI</name>
<organism evidence="3 4">
    <name type="scientific">Gossypium stocksii</name>
    <dbReference type="NCBI Taxonomy" id="47602"/>
    <lineage>
        <taxon>Eukaryota</taxon>
        <taxon>Viridiplantae</taxon>
        <taxon>Streptophyta</taxon>
        <taxon>Embryophyta</taxon>
        <taxon>Tracheophyta</taxon>
        <taxon>Spermatophyta</taxon>
        <taxon>Magnoliopsida</taxon>
        <taxon>eudicotyledons</taxon>
        <taxon>Gunneridae</taxon>
        <taxon>Pentapetalae</taxon>
        <taxon>rosids</taxon>
        <taxon>malvids</taxon>
        <taxon>Malvales</taxon>
        <taxon>Malvaceae</taxon>
        <taxon>Malvoideae</taxon>
        <taxon>Gossypium</taxon>
    </lineage>
</organism>
<dbReference type="Proteomes" id="UP000828251">
    <property type="component" value="Unassembled WGS sequence"/>
</dbReference>
<feature type="domain" description="Putative plant transposon protein" evidence="2">
    <location>
        <begin position="14"/>
        <end position="127"/>
    </location>
</feature>
<gene>
    <name evidence="3" type="ORF">J1N35_014319</name>
</gene>
<dbReference type="InterPro" id="IPR046796">
    <property type="entry name" value="Transposase_32_dom"/>
</dbReference>
<accession>A0A9D4A7H3</accession>
<proteinExistence type="predicted"/>
<protein>
    <recommendedName>
        <fullName evidence="2">Putative plant transposon protein domain-containing protein</fullName>
    </recommendedName>
</protein>
<evidence type="ECO:0000259" key="2">
    <source>
        <dbReference type="Pfam" id="PF20167"/>
    </source>
</evidence>
<feature type="region of interest" description="Disordered" evidence="1">
    <location>
        <begin position="156"/>
        <end position="217"/>
    </location>
</feature>
<evidence type="ECO:0000313" key="3">
    <source>
        <dbReference type="EMBL" id="KAH1097398.1"/>
    </source>
</evidence>
<comment type="caution">
    <text evidence="3">The sequence shown here is derived from an EMBL/GenBank/DDBJ whole genome shotgun (WGS) entry which is preliminary data.</text>
</comment>
<keyword evidence="4" id="KW-1185">Reference proteome</keyword>
<feature type="compositionally biased region" description="Acidic residues" evidence="1">
    <location>
        <begin position="161"/>
        <end position="197"/>
    </location>
</feature>
<dbReference type="AlphaFoldDB" id="A0A9D4A7H3"/>
<evidence type="ECO:0000313" key="4">
    <source>
        <dbReference type="Proteomes" id="UP000828251"/>
    </source>
</evidence>
<feature type="compositionally biased region" description="Polar residues" evidence="1">
    <location>
        <begin position="202"/>
        <end position="212"/>
    </location>
</feature>
<evidence type="ECO:0000256" key="1">
    <source>
        <dbReference type="SAM" id="MobiDB-lite"/>
    </source>
</evidence>
<sequence>MVMSGRGVSRLPNKSNIEPKNLQEILEELTVPGSKWTVSKQGIQTCQREYLTPLTKVWFYFIHFSLMPSSHETTISLERIVLLYSILTRKTIDVGKIILRGMWNCAVRHSGPAYFPFTITILFLKAKILSNIKKTGYSQGTTTDWDLYRIAEDSVVQQQVEESEDPEEEEEEEDPTEIEPVQEVEVPNEAEPMEPEAEPNVKTSMFRTQSPHPNLRDKLSMLIEIMQHM</sequence>
<dbReference type="Pfam" id="PF20167">
    <property type="entry name" value="Transposase_32"/>
    <property type="match status" value="1"/>
</dbReference>